<keyword evidence="2" id="KW-0119">Carbohydrate metabolism</keyword>
<dbReference type="Gene3D" id="3.40.50.720">
    <property type="entry name" value="NAD(P)-binding Rossmann-like Domain"/>
    <property type="match status" value="1"/>
</dbReference>
<keyword evidence="1" id="KW-0521">NADP</keyword>
<keyword evidence="5" id="KW-1185">Reference proteome</keyword>
<evidence type="ECO:0000259" key="3">
    <source>
        <dbReference type="Pfam" id="PF01370"/>
    </source>
</evidence>
<name>A0ABT1YY35_9RHOB</name>
<sequence>MTRVLITGGAGFLGQRLARALIEAGALTDSDGVRREVTQICLTDIAEAALPPSLPPSDGPQIVQRQGDLSDAGFTAALAEEGFDSIFHLASYLTLQAEQAPARAYAVNVEALRRLVDAAQNRPKVVFTSSIAIFGGTLPDEVGDDLNPVPTTTYGIHKAINELLIADYSRHGRIDGRALRLPIVLIRPGAALPAVSDRVAAIARAPMNGQDIAAPLPPDLQMPVVSVGKVVEALLRIHDLPADALPPKRAFNLPALTVSAADMAEAVVRMGGTGRVSFAPEPGMSDIVAGWPRRFVSATATALGIGPDADFDAIIADYLVHKEG</sequence>
<feature type="domain" description="NAD-dependent epimerase/dehydratase" evidence="3">
    <location>
        <begin position="4"/>
        <end position="248"/>
    </location>
</feature>
<dbReference type="SUPFAM" id="SSF51735">
    <property type="entry name" value="NAD(P)-binding Rossmann-fold domains"/>
    <property type="match status" value="1"/>
</dbReference>
<dbReference type="RefSeq" id="WP_258293463.1">
    <property type="nucleotide sequence ID" value="NZ_JANKJG010000002.1"/>
</dbReference>
<dbReference type="InterPro" id="IPR036291">
    <property type="entry name" value="NAD(P)-bd_dom_sf"/>
</dbReference>
<dbReference type="EMBL" id="JANKJG010000002">
    <property type="protein sequence ID" value="MCR8825789.1"/>
    <property type="molecule type" value="Genomic_DNA"/>
</dbReference>
<evidence type="ECO:0000256" key="2">
    <source>
        <dbReference type="ARBA" id="ARBA00023277"/>
    </source>
</evidence>
<evidence type="ECO:0000256" key="1">
    <source>
        <dbReference type="ARBA" id="ARBA00022857"/>
    </source>
</evidence>
<evidence type="ECO:0000313" key="5">
    <source>
        <dbReference type="Proteomes" id="UP001165396"/>
    </source>
</evidence>
<dbReference type="PANTHER" id="PTHR43103">
    <property type="entry name" value="NUCLEOSIDE-DIPHOSPHATE-SUGAR EPIMERASE"/>
    <property type="match status" value="1"/>
</dbReference>
<protein>
    <submittedName>
        <fullName evidence="4">NAD-dependent epimerase/dehydratase family protein</fullName>
    </submittedName>
</protein>
<dbReference type="Proteomes" id="UP001165396">
    <property type="component" value="Unassembled WGS sequence"/>
</dbReference>
<dbReference type="InterPro" id="IPR001509">
    <property type="entry name" value="Epimerase_deHydtase"/>
</dbReference>
<accession>A0ABT1YY35</accession>
<gene>
    <name evidence="4" type="ORF">NTA49_04500</name>
</gene>
<dbReference type="Pfam" id="PF01370">
    <property type="entry name" value="Epimerase"/>
    <property type="match status" value="1"/>
</dbReference>
<proteinExistence type="predicted"/>
<dbReference type="Gene3D" id="3.90.25.10">
    <property type="entry name" value="UDP-galactose 4-epimerase, domain 1"/>
    <property type="match status" value="1"/>
</dbReference>
<evidence type="ECO:0000313" key="4">
    <source>
        <dbReference type="EMBL" id="MCR8825789.1"/>
    </source>
</evidence>
<dbReference type="PANTHER" id="PTHR43103:SF3">
    <property type="entry name" value="ADP-L-GLYCERO-D-MANNO-HEPTOSE-6-EPIMERASE"/>
    <property type="match status" value="1"/>
</dbReference>
<reference evidence="4" key="1">
    <citation type="submission" date="2022-07" db="EMBL/GenBank/DDBJ databases">
        <title>Pseudosulfitobacter sp. strain AP-MA-4, whole genome sequence.</title>
        <authorList>
            <person name="Jiang Y."/>
        </authorList>
    </citation>
    <scope>NUCLEOTIDE SEQUENCE</scope>
    <source>
        <strain evidence="4">AP-MA-4</strain>
    </source>
</reference>
<organism evidence="4 5">
    <name type="scientific">Pseudosulfitobacter koreensis</name>
    <dbReference type="NCBI Taxonomy" id="2968472"/>
    <lineage>
        <taxon>Bacteria</taxon>
        <taxon>Pseudomonadati</taxon>
        <taxon>Pseudomonadota</taxon>
        <taxon>Alphaproteobacteria</taxon>
        <taxon>Rhodobacterales</taxon>
        <taxon>Roseobacteraceae</taxon>
        <taxon>Pseudosulfitobacter</taxon>
    </lineage>
</organism>
<comment type="caution">
    <text evidence="4">The sequence shown here is derived from an EMBL/GenBank/DDBJ whole genome shotgun (WGS) entry which is preliminary data.</text>
</comment>